<accession>A0A840CPA8</accession>
<dbReference type="AlphaFoldDB" id="A0A840CPA8"/>
<comment type="caution">
    <text evidence="6">The sequence shown here is derived from an EMBL/GenBank/DDBJ whole genome shotgun (WGS) entry which is preliminary data.</text>
</comment>
<dbReference type="InterPro" id="IPR039425">
    <property type="entry name" value="RNA_pol_sigma-70-like"/>
</dbReference>
<evidence type="ECO:0000256" key="1">
    <source>
        <dbReference type="ARBA" id="ARBA00010641"/>
    </source>
</evidence>
<keyword evidence="3" id="KW-0731">Sigma factor</keyword>
<dbReference type="Gene3D" id="1.10.10.10">
    <property type="entry name" value="Winged helix-like DNA-binding domain superfamily/Winged helix DNA-binding domain"/>
    <property type="match status" value="1"/>
</dbReference>
<dbReference type="InterPro" id="IPR036388">
    <property type="entry name" value="WH-like_DNA-bd_sf"/>
</dbReference>
<gene>
    <name evidence="6" type="ORF">GGR21_000692</name>
</gene>
<protein>
    <submittedName>
        <fullName evidence="6">RNA polymerase sigma factor (Sigma-70 family)</fullName>
    </submittedName>
</protein>
<dbReference type="PANTHER" id="PTHR43133:SF46">
    <property type="entry name" value="RNA POLYMERASE SIGMA-70 FACTOR ECF SUBFAMILY"/>
    <property type="match status" value="1"/>
</dbReference>
<dbReference type="NCBIfam" id="TIGR02937">
    <property type="entry name" value="sigma70-ECF"/>
    <property type="match status" value="1"/>
</dbReference>
<dbReference type="SUPFAM" id="SSF88659">
    <property type="entry name" value="Sigma3 and sigma4 domains of RNA polymerase sigma factors"/>
    <property type="match status" value="1"/>
</dbReference>
<reference evidence="6 7" key="1">
    <citation type="submission" date="2020-08" db="EMBL/GenBank/DDBJ databases">
        <title>Genomic Encyclopedia of Type Strains, Phase IV (KMG-IV): sequencing the most valuable type-strain genomes for metagenomic binning, comparative biology and taxonomic classification.</title>
        <authorList>
            <person name="Goeker M."/>
        </authorList>
    </citation>
    <scope>NUCLEOTIDE SEQUENCE [LARGE SCALE GENOMIC DNA]</scope>
    <source>
        <strain evidence="6 7">DSM 104969</strain>
    </source>
</reference>
<keyword evidence="4" id="KW-0804">Transcription</keyword>
<dbReference type="InterPro" id="IPR013249">
    <property type="entry name" value="RNA_pol_sigma70_r4_t2"/>
</dbReference>
<evidence type="ECO:0000313" key="6">
    <source>
        <dbReference type="EMBL" id="MBB4034805.1"/>
    </source>
</evidence>
<dbReference type="InterPro" id="IPR013324">
    <property type="entry name" value="RNA_pol_sigma_r3/r4-like"/>
</dbReference>
<sequence>MIGNEAMAMSDKELIEAISRKDEVAFNIFYNRYYRLLYKWAFRRTCDLELTDEITQNFWITIWVEPKIIKTDTKGSANKFMLHHFTYRMLDFLKSSYAKTLSDADKISFEKLENELSYSHVAEEYDIKEFESVINEILKGFPDKMGEIFMMLHRDSYTIKETAEILNINERTVKYKSKQAMDALKKIMEKEGMNAKSFKVVRDVSSSIIYIVFMADKIVL</sequence>
<evidence type="ECO:0000259" key="5">
    <source>
        <dbReference type="Pfam" id="PF08281"/>
    </source>
</evidence>
<feature type="domain" description="RNA polymerase sigma factor 70 region 4 type 2" evidence="5">
    <location>
        <begin position="142"/>
        <end position="183"/>
    </location>
</feature>
<dbReference type="GO" id="GO:0016987">
    <property type="term" value="F:sigma factor activity"/>
    <property type="evidence" value="ECO:0007669"/>
    <property type="project" value="UniProtKB-KW"/>
</dbReference>
<name>A0A840CPA8_9BACT</name>
<dbReference type="Gene3D" id="1.10.1740.10">
    <property type="match status" value="1"/>
</dbReference>
<dbReference type="GO" id="GO:0006352">
    <property type="term" value="P:DNA-templated transcription initiation"/>
    <property type="evidence" value="ECO:0007669"/>
    <property type="project" value="InterPro"/>
</dbReference>
<evidence type="ECO:0000313" key="7">
    <source>
        <dbReference type="Proteomes" id="UP000555103"/>
    </source>
</evidence>
<dbReference type="GO" id="GO:0003677">
    <property type="term" value="F:DNA binding"/>
    <property type="evidence" value="ECO:0007669"/>
    <property type="project" value="InterPro"/>
</dbReference>
<dbReference type="RefSeq" id="WP_183305749.1">
    <property type="nucleotide sequence ID" value="NZ_JACIEP010000002.1"/>
</dbReference>
<evidence type="ECO:0000256" key="4">
    <source>
        <dbReference type="ARBA" id="ARBA00023163"/>
    </source>
</evidence>
<keyword evidence="2" id="KW-0805">Transcription regulation</keyword>
<evidence type="ECO:0000256" key="2">
    <source>
        <dbReference type="ARBA" id="ARBA00023015"/>
    </source>
</evidence>
<comment type="similarity">
    <text evidence="1">Belongs to the sigma-70 factor family. ECF subfamily.</text>
</comment>
<dbReference type="Proteomes" id="UP000555103">
    <property type="component" value="Unassembled WGS sequence"/>
</dbReference>
<keyword evidence="7" id="KW-1185">Reference proteome</keyword>
<dbReference type="EMBL" id="JACIEP010000002">
    <property type="protein sequence ID" value="MBB4034805.1"/>
    <property type="molecule type" value="Genomic_DNA"/>
</dbReference>
<organism evidence="6 7">
    <name type="scientific">Dysgonomonas hofstadii</name>
    <dbReference type="NCBI Taxonomy" id="637886"/>
    <lineage>
        <taxon>Bacteria</taxon>
        <taxon>Pseudomonadati</taxon>
        <taxon>Bacteroidota</taxon>
        <taxon>Bacteroidia</taxon>
        <taxon>Bacteroidales</taxon>
        <taxon>Dysgonomonadaceae</taxon>
        <taxon>Dysgonomonas</taxon>
    </lineage>
</organism>
<dbReference type="InterPro" id="IPR013325">
    <property type="entry name" value="RNA_pol_sigma_r2"/>
</dbReference>
<evidence type="ECO:0000256" key="3">
    <source>
        <dbReference type="ARBA" id="ARBA00023082"/>
    </source>
</evidence>
<dbReference type="PANTHER" id="PTHR43133">
    <property type="entry name" value="RNA POLYMERASE ECF-TYPE SIGMA FACTO"/>
    <property type="match status" value="1"/>
</dbReference>
<dbReference type="Pfam" id="PF08281">
    <property type="entry name" value="Sigma70_r4_2"/>
    <property type="match status" value="1"/>
</dbReference>
<dbReference type="InterPro" id="IPR014284">
    <property type="entry name" value="RNA_pol_sigma-70_dom"/>
</dbReference>
<dbReference type="SUPFAM" id="SSF88946">
    <property type="entry name" value="Sigma2 domain of RNA polymerase sigma factors"/>
    <property type="match status" value="1"/>
</dbReference>
<proteinExistence type="inferred from homology"/>